<feature type="domain" description="4Fe-4S ferredoxin-type" evidence="6">
    <location>
        <begin position="35"/>
        <end position="64"/>
    </location>
</feature>
<dbReference type="GO" id="GO:0046872">
    <property type="term" value="F:metal ion binding"/>
    <property type="evidence" value="ECO:0007669"/>
    <property type="project" value="UniProtKB-KW"/>
</dbReference>
<keyword evidence="4" id="KW-0408">Iron</keyword>
<dbReference type="InterPro" id="IPR017900">
    <property type="entry name" value="4Fe4S_Fe_S_CS"/>
</dbReference>
<evidence type="ECO:0000259" key="6">
    <source>
        <dbReference type="PROSITE" id="PS51379"/>
    </source>
</evidence>
<dbReference type="Gene3D" id="3.30.70.3270">
    <property type="match status" value="1"/>
</dbReference>
<evidence type="ECO:0000256" key="1">
    <source>
        <dbReference type="ARBA" id="ARBA00022485"/>
    </source>
</evidence>
<evidence type="ECO:0000256" key="2">
    <source>
        <dbReference type="ARBA" id="ARBA00022723"/>
    </source>
</evidence>
<sequence length="187" mass="21648">MGLLALREAFKSLFKHVTTKYPLGSPTHVPSGLRGLPQFDEEKCTGCGACASSCSSKAITLVNEECRRSIRIYYARCIFCGRCEEICPENAIKLTDKFELATTNKNETYVIIDRELTRCENCGKPITTVRQIERVKERILESIDPVIREVIDDDMKKYMRLCPDCRRKLSYKLKTNTVKFYKRWWAE</sequence>
<evidence type="ECO:0000313" key="7">
    <source>
        <dbReference type="EMBL" id="RLE48560.1"/>
    </source>
</evidence>
<keyword evidence="2" id="KW-0479">Metal-binding</keyword>
<proteinExistence type="predicted"/>
<dbReference type="PANTHER" id="PTHR10849">
    <property type="entry name" value="NADH DEHYDROGENASE UBIQUINONE IRON-SULFUR PROTEIN 8, MITOCHONDRIAL"/>
    <property type="match status" value="1"/>
</dbReference>
<dbReference type="PANTHER" id="PTHR10849:SF35">
    <property type="entry name" value="FORMATE HYDROGENLYASE SUBUNIT 6-RELATED"/>
    <property type="match status" value="1"/>
</dbReference>
<dbReference type="EMBL" id="QMQV01000068">
    <property type="protein sequence ID" value="RLE48560.1"/>
    <property type="molecule type" value="Genomic_DNA"/>
</dbReference>
<gene>
    <name evidence="7" type="ORF">DRJ31_06950</name>
</gene>
<protein>
    <recommendedName>
        <fullName evidence="6">4Fe-4S ferredoxin-type domain-containing protein</fullName>
    </recommendedName>
</protein>
<evidence type="ECO:0000256" key="5">
    <source>
        <dbReference type="ARBA" id="ARBA00023014"/>
    </source>
</evidence>
<comment type="caution">
    <text evidence="7">The sequence shown here is derived from an EMBL/GenBank/DDBJ whole genome shotgun (WGS) entry which is preliminary data.</text>
</comment>
<dbReference type="InterPro" id="IPR010226">
    <property type="entry name" value="NADH_quinone_OxRdtase_chainI"/>
</dbReference>
<accession>A0A497EPF9</accession>
<evidence type="ECO:0000313" key="8">
    <source>
        <dbReference type="Proteomes" id="UP000278475"/>
    </source>
</evidence>
<dbReference type="SUPFAM" id="SSF54862">
    <property type="entry name" value="4Fe-4S ferredoxins"/>
    <property type="match status" value="1"/>
</dbReference>
<organism evidence="7 8">
    <name type="scientific">Thermoproteota archaeon</name>
    <dbReference type="NCBI Taxonomy" id="2056631"/>
    <lineage>
        <taxon>Archaea</taxon>
        <taxon>Thermoproteota</taxon>
    </lineage>
</organism>
<feature type="domain" description="4Fe-4S ferredoxin-type" evidence="6">
    <location>
        <begin position="68"/>
        <end position="97"/>
    </location>
</feature>
<dbReference type="PROSITE" id="PS00198">
    <property type="entry name" value="4FE4S_FER_1"/>
    <property type="match status" value="1"/>
</dbReference>
<keyword evidence="5" id="KW-0411">Iron-sulfur</keyword>
<dbReference type="AlphaFoldDB" id="A0A497EPF9"/>
<dbReference type="Pfam" id="PF13187">
    <property type="entry name" value="Fer4_9"/>
    <property type="match status" value="1"/>
</dbReference>
<dbReference type="GO" id="GO:0009060">
    <property type="term" value="P:aerobic respiration"/>
    <property type="evidence" value="ECO:0007669"/>
    <property type="project" value="TreeGrafter"/>
</dbReference>
<dbReference type="PROSITE" id="PS51379">
    <property type="entry name" value="4FE4S_FER_2"/>
    <property type="match status" value="2"/>
</dbReference>
<dbReference type="GO" id="GO:0003954">
    <property type="term" value="F:NADH dehydrogenase activity"/>
    <property type="evidence" value="ECO:0007669"/>
    <property type="project" value="TreeGrafter"/>
</dbReference>
<evidence type="ECO:0000256" key="4">
    <source>
        <dbReference type="ARBA" id="ARBA00023004"/>
    </source>
</evidence>
<keyword evidence="3" id="KW-0677">Repeat</keyword>
<name>A0A497EPF9_9CREN</name>
<dbReference type="InterPro" id="IPR017896">
    <property type="entry name" value="4Fe4S_Fe-S-bd"/>
</dbReference>
<dbReference type="Proteomes" id="UP000278475">
    <property type="component" value="Unassembled WGS sequence"/>
</dbReference>
<dbReference type="GO" id="GO:0051539">
    <property type="term" value="F:4 iron, 4 sulfur cluster binding"/>
    <property type="evidence" value="ECO:0007669"/>
    <property type="project" value="UniProtKB-KW"/>
</dbReference>
<reference evidence="7 8" key="1">
    <citation type="submission" date="2018-06" db="EMBL/GenBank/DDBJ databases">
        <title>Extensive metabolic versatility and redundancy in microbially diverse, dynamic hydrothermal sediments.</title>
        <authorList>
            <person name="Dombrowski N."/>
            <person name="Teske A."/>
            <person name="Baker B.J."/>
        </authorList>
    </citation>
    <scope>NUCLEOTIDE SEQUENCE [LARGE SCALE GENOMIC DNA]</scope>
    <source>
        <strain evidence="7">B66_G16</strain>
    </source>
</reference>
<keyword evidence="1" id="KW-0004">4Fe-4S</keyword>
<dbReference type="GO" id="GO:0016020">
    <property type="term" value="C:membrane"/>
    <property type="evidence" value="ECO:0007669"/>
    <property type="project" value="InterPro"/>
</dbReference>
<evidence type="ECO:0000256" key="3">
    <source>
        <dbReference type="ARBA" id="ARBA00022737"/>
    </source>
</evidence>